<evidence type="ECO:0000256" key="2">
    <source>
        <dbReference type="ARBA" id="ARBA00021310"/>
    </source>
</evidence>
<keyword evidence="5 7" id="KW-0234">DNA repair</keyword>
<proteinExistence type="inferred from homology"/>
<reference evidence="9" key="2">
    <citation type="journal article" date="2021" name="PeerJ">
        <title>Extensive microbial diversity within the chicken gut microbiome revealed by metagenomics and culture.</title>
        <authorList>
            <person name="Gilroy R."/>
            <person name="Ravi A."/>
            <person name="Getino M."/>
            <person name="Pursley I."/>
            <person name="Horton D.L."/>
            <person name="Alikhan N.F."/>
            <person name="Baker D."/>
            <person name="Gharbi K."/>
            <person name="Hall N."/>
            <person name="Watson M."/>
            <person name="Adriaenssens E.M."/>
            <person name="Foster-Nyarko E."/>
            <person name="Jarju S."/>
            <person name="Secka A."/>
            <person name="Antonio M."/>
            <person name="Oren A."/>
            <person name="Chaudhuri R.R."/>
            <person name="La Ragione R."/>
            <person name="Hildebrand F."/>
            <person name="Pallen M.J."/>
        </authorList>
    </citation>
    <scope>NUCLEOTIDE SEQUENCE</scope>
    <source>
        <strain evidence="9">CHK147-3167</strain>
    </source>
</reference>
<dbReference type="PANTHER" id="PTHR33991">
    <property type="entry name" value="DNA REPAIR PROTEIN RECO"/>
    <property type="match status" value="1"/>
</dbReference>
<dbReference type="GO" id="GO:0043590">
    <property type="term" value="C:bacterial nucleoid"/>
    <property type="evidence" value="ECO:0007669"/>
    <property type="project" value="TreeGrafter"/>
</dbReference>
<dbReference type="InterPro" id="IPR022572">
    <property type="entry name" value="DNA_rep/recomb_RecO_N"/>
</dbReference>
<dbReference type="Gene3D" id="6.20.220.20">
    <property type="entry name" value="Recombination protein O, zinc-binding domain"/>
    <property type="match status" value="1"/>
</dbReference>
<evidence type="ECO:0000259" key="8">
    <source>
        <dbReference type="Pfam" id="PF11967"/>
    </source>
</evidence>
<evidence type="ECO:0000313" key="10">
    <source>
        <dbReference type="Proteomes" id="UP000886786"/>
    </source>
</evidence>
<dbReference type="PANTHER" id="PTHR33991:SF1">
    <property type="entry name" value="DNA REPAIR PROTEIN RECO"/>
    <property type="match status" value="1"/>
</dbReference>
<dbReference type="HAMAP" id="MF_00201">
    <property type="entry name" value="RecO"/>
    <property type="match status" value="1"/>
</dbReference>
<evidence type="ECO:0000256" key="4">
    <source>
        <dbReference type="ARBA" id="ARBA00023172"/>
    </source>
</evidence>
<dbReference type="EMBL" id="DVFV01000004">
    <property type="protein sequence ID" value="HIQ90021.1"/>
    <property type="molecule type" value="Genomic_DNA"/>
</dbReference>
<dbReference type="InterPro" id="IPR012340">
    <property type="entry name" value="NA-bd_OB-fold"/>
</dbReference>
<dbReference type="GO" id="GO:0006302">
    <property type="term" value="P:double-strand break repair"/>
    <property type="evidence" value="ECO:0007669"/>
    <property type="project" value="TreeGrafter"/>
</dbReference>
<keyword evidence="4 7" id="KW-0233">DNA recombination</keyword>
<evidence type="ECO:0000256" key="5">
    <source>
        <dbReference type="ARBA" id="ARBA00023204"/>
    </source>
</evidence>
<dbReference type="InterPro" id="IPR003717">
    <property type="entry name" value="RecO"/>
</dbReference>
<evidence type="ECO:0000313" key="9">
    <source>
        <dbReference type="EMBL" id="HIQ90021.1"/>
    </source>
</evidence>
<accession>A0A9D0ZPG8</accession>
<dbReference type="Pfam" id="PF02565">
    <property type="entry name" value="RecO_C"/>
    <property type="match status" value="1"/>
</dbReference>
<comment type="similarity">
    <text evidence="1 7">Belongs to the RecO family.</text>
</comment>
<dbReference type="Gene3D" id="1.20.1440.120">
    <property type="entry name" value="Recombination protein O, C-terminal domain"/>
    <property type="match status" value="1"/>
</dbReference>
<reference evidence="9" key="1">
    <citation type="submission" date="2020-10" db="EMBL/GenBank/DDBJ databases">
        <authorList>
            <person name="Gilroy R."/>
        </authorList>
    </citation>
    <scope>NUCLEOTIDE SEQUENCE</scope>
    <source>
        <strain evidence="9">CHK147-3167</strain>
    </source>
</reference>
<gene>
    <name evidence="7 9" type="primary">recO</name>
    <name evidence="9" type="ORF">IAB27_00110</name>
</gene>
<comment type="function">
    <text evidence="7">Involved in DNA repair and RecF pathway recombination.</text>
</comment>
<dbReference type="Proteomes" id="UP000886786">
    <property type="component" value="Unassembled WGS sequence"/>
</dbReference>
<dbReference type="NCBIfam" id="TIGR00613">
    <property type="entry name" value="reco"/>
    <property type="match status" value="1"/>
</dbReference>
<dbReference type="Gene3D" id="2.40.50.140">
    <property type="entry name" value="Nucleic acid-binding proteins"/>
    <property type="match status" value="1"/>
</dbReference>
<organism evidence="9 10">
    <name type="scientific">Candidatus Coprosoma intestinipullorum</name>
    <dbReference type="NCBI Taxonomy" id="2840752"/>
    <lineage>
        <taxon>Bacteria</taxon>
        <taxon>Bacillati</taxon>
        <taxon>Bacillota</taxon>
        <taxon>Bacillota incertae sedis</taxon>
        <taxon>Candidatus Coprosoma</taxon>
    </lineage>
</organism>
<feature type="domain" description="DNA replication/recombination mediator RecO N-terminal" evidence="8">
    <location>
        <begin position="1"/>
        <end position="80"/>
    </location>
</feature>
<dbReference type="Pfam" id="PF11967">
    <property type="entry name" value="RecO_N"/>
    <property type="match status" value="1"/>
</dbReference>
<dbReference type="SUPFAM" id="SSF57863">
    <property type="entry name" value="ArfGap/RecO-like zinc finger"/>
    <property type="match status" value="1"/>
</dbReference>
<evidence type="ECO:0000256" key="7">
    <source>
        <dbReference type="HAMAP-Rule" id="MF_00201"/>
    </source>
</evidence>
<sequence>MHLEEVEGIVTSETNYSETSKIINVITKEHGLIGVMAKGARSLKSPFRSVTSKLTYGKFIIYYKENKLSTLKEVSIINSFKNLKKDITKISYAAYLLELSEGVIKQNNDKRVFELLIQSLIKINDGFDPLVIMNILELKYLDFLGVMPVLDRCAICGRKTGITTLSSYRGGYVCNKCFTNEKRVSSKTIKLIRMFYYVDISKITKLDISPEAKNEINMFLDDYYTRYTGLYLKSKSFIKNLQKLIN</sequence>
<name>A0A9D0ZPG8_9FIRM</name>
<dbReference type="InterPro" id="IPR037278">
    <property type="entry name" value="ARFGAP/RecO"/>
</dbReference>
<comment type="caution">
    <text evidence="9">The sequence shown here is derived from an EMBL/GenBank/DDBJ whole genome shotgun (WGS) entry which is preliminary data.</text>
</comment>
<dbReference type="GO" id="GO:0006310">
    <property type="term" value="P:DNA recombination"/>
    <property type="evidence" value="ECO:0007669"/>
    <property type="project" value="UniProtKB-UniRule"/>
</dbReference>
<keyword evidence="3 7" id="KW-0227">DNA damage</keyword>
<dbReference type="SUPFAM" id="SSF50249">
    <property type="entry name" value="Nucleic acid-binding proteins"/>
    <property type="match status" value="1"/>
</dbReference>
<evidence type="ECO:0000256" key="3">
    <source>
        <dbReference type="ARBA" id="ARBA00022763"/>
    </source>
</evidence>
<dbReference type="InterPro" id="IPR042242">
    <property type="entry name" value="RecO_C"/>
</dbReference>
<dbReference type="AlphaFoldDB" id="A0A9D0ZPG8"/>
<evidence type="ECO:0000256" key="6">
    <source>
        <dbReference type="ARBA" id="ARBA00033409"/>
    </source>
</evidence>
<protein>
    <recommendedName>
        <fullName evidence="2 7">DNA repair protein RecO</fullName>
    </recommendedName>
    <alternativeName>
        <fullName evidence="6 7">Recombination protein O</fullName>
    </alternativeName>
</protein>
<evidence type="ECO:0000256" key="1">
    <source>
        <dbReference type="ARBA" id="ARBA00007452"/>
    </source>
</evidence>